<reference evidence="4" key="1">
    <citation type="journal article" date="2015" name="Genome">
        <title>Whole Genome Sequence of the Non-Microcystin-Producing Microcystis aeruginosa Strain NIES-44.</title>
        <authorList>
            <person name="Okano K."/>
            <person name="Miyata N."/>
            <person name="Ozaki Y."/>
        </authorList>
    </citation>
    <scope>NUCLEOTIDE SEQUENCE [LARGE SCALE GENOMIC DNA]</scope>
    <source>
        <strain evidence="4">NIES-44</strain>
    </source>
</reference>
<dbReference type="AlphaFoldDB" id="A0A0A1VS79"/>
<keyword evidence="1" id="KW-0732">Signal</keyword>
<evidence type="ECO:0000259" key="2">
    <source>
        <dbReference type="Pfam" id="PF07589"/>
    </source>
</evidence>
<dbReference type="Proteomes" id="UP000030321">
    <property type="component" value="Unassembled WGS sequence"/>
</dbReference>
<feature type="signal peptide" evidence="1">
    <location>
        <begin position="1"/>
        <end position="24"/>
    </location>
</feature>
<sequence>MMTTNKLTKILCGAATLGIATAMAAPAQAIHFTVELDTNGNGFVSSEIAEEDETVGVKIDGVFYDSVILGDNSFYNFSISGDVSIGDELRFILNNGVWTVNFSEETSLGVHNGTLQYEVDISDPKLVFAQVAFETNISGPPGNENYLATRGIFKLDNTPLITLTSTNGSEDFGSILSSNANTIKVIDTYTSLDNGSSLLQFSTKDFTQDLDPPPAEIPEPGTILGLLAVGGLGLVSRFKKQK</sequence>
<comment type="caution">
    <text evidence="3">The sequence shown here is derived from an EMBL/GenBank/DDBJ whole genome shotgun (WGS) entry which is preliminary data.</text>
</comment>
<accession>A0A0A1VS79</accession>
<name>A0A0A1VS79_MICAE</name>
<dbReference type="RefSeq" id="WP_238567775.1">
    <property type="nucleotide sequence ID" value="NZ_BBPA01000022.1"/>
</dbReference>
<feature type="domain" description="Ice-binding protein C-terminal" evidence="2">
    <location>
        <begin position="217"/>
        <end position="240"/>
    </location>
</feature>
<dbReference type="InterPro" id="IPR013424">
    <property type="entry name" value="Ice-binding_C"/>
</dbReference>
<evidence type="ECO:0000313" key="3">
    <source>
        <dbReference type="EMBL" id="GAL92595.1"/>
    </source>
</evidence>
<dbReference type="Pfam" id="PF07589">
    <property type="entry name" value="PEP-CTERM"/>
    <property type="match status" value="1"/>
</dbReference>
<protein>
    <recommendedName>
        <fullName evidence="2">Ice-binding protein C-terminal domain-containing protein</fullName>
    </recommendedName>
</protein>
<dbReference type="NCBIfam" id="TIGR02595">
    <property type="entry name" value="PEP_CTERM"/>
    <property type="match status" value="1"/>
</dbReference>
<evidence type="ECO:0000313" key="4">
    <source>
        <dbReference type="Proteomes" id="UP000030321"/>
    </source>
</evidence>
<dbReference type="EMBL" id="BBPA01000022">
    <property type="protein sequence ID" value="GAL92595.1"/>
    <property type="molecule type" value="Genomic_DNA"/>
</dbReference>
<evidence type="ECO:0000256" key="1">
    <source>
        <dbReference type="SAM" id="SignalP"/>
    </source>
</evidence>
<organism evidence="3 4">
    <name type="scientific">Microcystis aeruginosa NIES-44</name>
    <dbReference type="NCBI Taxonomy" id="449439"/>
    <lineage>
        <taxon>Bacteria</taxon>
        <taxon>Bacillati</taxon>
        <taxon>Cyanobacteriota</taxon>
        <taxon>Cyanophyceae</taxon>
        <taxon>Oscillatoriophycideae</taxon>
        <taxon>Chroococcales</taxon>
        <taxon>Microcystaceae</taxon>
        <taxon>Microcystis</taxon>
    </lineage>
</organism>
<proteinExistence type="predicted"/>
<feature type="chain" id="PRO_5001981556" description="Ice-binding protein C-terminal domain-containing protein" evidence="1">
    <location>
        <begin position="25"/>
        <end position="242"/>
    </location>
</feature>
<gene>
    <name evidence="3" type="ORF">N44_01153</name>
</gene>